<reference evidence="2 3" key="1">
    <citation type="submission" date="2023-01" db="EMBL/GenBank/DDBJ databases">
        <title>Cultivation and genomic characterization of new, ubiquitous marine nitrite-oxidizing bacteria from the Nitrospirales.</title>
        <authorList>
            <person name="Mueller A.J."/>
            <person name="Daebeler A."/>
            <person name="Herbold C.W."/>
            <person name="Kirkegaard R.H."/>
            <person name="Daims H."/>
        </authorList>
    </citation>
    <scope>NUCLEOTIDE SEQUENCE [LARGE SCALE GENOMIC DNA]</scope>
    <source>
        <strain evidence="2 3">VA</strain>
    </source>
</reference>
<name>A0AA96G9J6_9BACT</name>
<dbReference type="Gene3D" id="3.90.1200.10">
    <property type="match status" value="1"/>
</dbReference>
<proteinExistence type="predicted"/>
<dbReference type="KEGG" id="nall:PP769_18420"/>
<evidence type="ECO:0000259" key="1">
    <source>
        <dbReference type="Pfam" id="PF01636"/>
    </source>
</evidence>
<dbReference type="EMBL" id="CP116967">
    <property type="protein sequence ID" value="WNM57924.1"/>
    <property type="molecule type" value="Genomic_DNA"/>
</dbReference>
<gene>
    <name evidence="2" type="ORF">PP769_18420</name>
</gene>
<dbReference type="RefSeq" id="WP_312643016.1">
    <property type="nucleotide sequence ID" value="NZ_CP116967.1"/>
</dbReference>
<dbReference type="SUPFAM" id="SSF53335">
    <property type="entry name" value="S-adenosyl-L-methionine-dependent methyltransferases"/>
    <property type="match status" value="1"/>
</dbReference>
<feature type="domain" description="Aminoglycoside phosphotransferase" evidence="1">
    <location>
        <begin position="293"/>
        <end position="477"/>
    </location>
</feature>
<keyword evidence="3" id="KW-1185">Reference proteome</keyword>
<evidence type="ECO:0000313" key="2">
    <source>
        <dbReference type="EMBL" id="WNM57924.1"/>
    </source>
</evidence>
<dbReference type="SUPFAM" id="SSF56112">
    <property type="entry name" value="Protein kinase-like (PK-like)"/>
    <property type="match status" value="1"/>
</dbReference>
<organism evidence="2 3">
    <name type="scientific">Candidatus Nitrospira allomarina</name>
    <dbReference type="NCBI Taxonomy" id="3020900"/>
    <lineage>
        <taxon>Bacteria</taxon>
        <taxon>Pseudomonadati</taxon>
        <taxon>Nitrospirota</taxon>
        <taxon>Nitrospiria</taxon>
        <taxon>Nitrospirales</taxon>
        <taxon>Nitrospiraceae</taxon>
        <taxon>Nitrospira</taxon>
    </lineage>
</organism>
<dbReference type="Gene3D" id="3.40.50.150">
    <property type="entry name" value="Vaccinia Virus protein VP39"/>
    <property type="match status" value="1"/>
</dbReference>
<protein>
    <submittedName>
        <fullName evidence="2">Aminoglycoside phosphotransferase family protein</fullName>
    </submittedName>
</protein>
<dbReference type="Pfam" id="PF01636">
    <property type="entry name" value="APH"/>
    <property type="match status" value="1"/>
</dbReference>
<dbReference type="InterPro" id="IPR029063">
    <property type="entry name" value="SAM-dependent_MTases_sf"/>
</dbReference>
<accession>A0AA96G9J6</accession>
<dbReference type="InterPro" id="IPR002575">
    <property type="entry name" value="Aminoglycoside_PTrfase"/>
</dbReference>
<dbReference type="AlphaFoldDB" id="A0AA96G9J6"/>
<evidence type="ECO:0000313" key="3">
    <source>
        <dbReference type="Proteomes" id="UP001302719"/>
    </source>
</evidence>
<dbReference type="Proteomes" id="UP001302719">
    <property type="component" value="Chromosome"/>
</dbReference>
<sequence length="573" mass="64413">MIASTTYDRLADLVEEHGWRDGVGITLNELDPDERKALFWEIHFGAQTAWMLWVGRTDQDAVLNLDDSIGTTTVALSYLFSHVTGVFQNEAMKRCAVARAHQDGRRIEAISINGIKDQIPCQEGFFDLICLSNSRFWFESDGMVFPQGKTFLSNLLKLLTPRGMIYLGMREDPFSLRFNIGSQELCQRGLETSLEGSPWRIVTRLQFYPALGPIETVTQEGSRRSSVKGWRSTLRKIVKGESYGLILGNSWSNTSSGIIGNIASQHGVEPSDEAGISACVGTASSLVGKLPDRIVRFPLGQGALTRCRNNYETLQALQGISPVPIPAASYTGSFGSLMYFEESKLPGFEPTGEQKRAWRSDKITAQASRYLLQLHAGTAQRVILDDVLFEKLVNVPFADFMTYCKGTDKVVFTNVKTLVKKRLMGKETLLVQTHGDFKRTNLLVNETGKVIGLIDWDLSRKMGFPLMDLLWFLGYEKYLSAPMPFYQAIVRVAFEEDLLKNDCVQSYWHALCVGDGSLQKIYAAILLLYQFHEHLDYWHKTDEHWFSHTMAPILRSAFEKALDSVAEPHSSVP</sequence>
<dbReference type="InterPro" id="IPR011009">
    <property type="entry name" value="Kinase-like_dom_sf"/>
</dbReference>